<dbReference type="NCBIfam" id="NF005559">
    <property type="entry name" value="PRK07231.1"/>
    <property type="match status" value="1"/>
</dbReference>
<comment type="caution">
    <text evidence="5">The sequence shown here is derived from an EMBL/GenBank/DDBJ whole genome shotgun (WGS) entry which is preliminary data.</text>
</comment>
<evidence type="ECO:0000256" key="1">
    <source>
        <dbReference type="ARBA" id="ARBA00006484"/>
    </source>
</evidence>
<feature type="domain" description="Ketoreductase" evidence="4">
    <location>
        <begin position="21"/>
        <end position="201"/>
    </location>
</feature>
<dbReference type="PANTHER" id="PTHR43669">
    <property type="entry name" value="5-KETO-D-GLUCONATE 5-REDUCTASE"/>
    <property type="match status" value="1"/>
</dbReference>
<dbReference type="Pfam" id="PF13561">
    <property type="entry name" value="adh_short_C2"/>
    <property type="match status" value="1"/>
</dbReference>
<dbReference type="PRINTS" id="PR00080">
    <property type="entry name" value="SDRFAMILY"/>
</dbReference>
<dbReference type="InterPro" id="IPR057326">
    <property type="entry name" value="KR_dom"/>
</dbReference>
<feature type="transmembrane region" description="Helical" evidence="3">
    <location>
        <begin position="233"/>
        <end position="255"/>
    </location>
</feature>
<dbReference type="FunFam" id="3.40.50.720:FF:000084">
    <property type="entry name" value="Short-chain dehydrogenase reductase"/>
    <property type="match status" value="1"/>
</dbReference>
<dbReference type="PRINTS" id="PR00081">
    <property type="entry name" value="GDHRDH"/>
</dbReference>
<dbReference type="InterPro" id="IPR002347">
    <property type="entry name" value="SDR_fam"/>
</dbReference>
<comment type="similarity">
    <text evidence="1">Belongs to the short-chain dehydrogenases/reductases (SDR) family.</text>
</comment>
<name>A0A934VM18_9BACT</name>
<dbReference type="Gene3D" id="3.40.50.720">
    <property type="entry name" value="NAD(P)-binding Rossmann-like Domain"/>
    <property type="match status" value="1"/>
</dbReference>
<dbReference type="GO" id="GO:0016491">
    <property type="term" value="F:oxidoreductase activity"/>
    <property type="evidence" value="ECO:0007669"/>
    <property type="project" value="UniProtKB-KW"/>
</dbReference>
<evidence type="ECO:0000256" key="3">
    <source>
        <dbReference type="SAM" id="Phobius"/>
    </source>
</evidence>
<keyword evidence="6" id="KW-1185">Reference proteome</keyword>
<sequence>MYIDEQSKPETSTNVFSLSGQIAVITGGGSGIGQAIAGCMHKAGAQVVLIGRREDALAKATEELGDRSSYLVHDITETQKSEQLAERLIADWGKVDCLVNNAGIHLKKPALDTSVDEFNSILETNVLGAHALISAIAPSMIKRKSGSILFVSSMASLFGIPQVLAYSAAKSAHLGMVRTLSTELSPHGVRVNSIAPGWIETEMSSKAFANDPARREKILSRTPMQKLGSPDDVGWAAVYLASAAASFVTGTVFPVDGGASIGF</sequence>
<reference evidence="5" key="1">
    <citation type="submission" date="2021-01" db="EMBL/GenBank/DDBJ databases">
        <title>Modified the classification status of verrucomicrobia.</title>
        <authorList>
            <person name="Feng X."/>
        </authorList>
    </citation>
    <scope>NUCLEOTIDE SEQUENCE</scope>
    <source>
        <strain evidence="5">KCTC 13126</strain>
    </source>
</reference>
<dbReference type="AlphaFoldDB" id="A0A934VM18"/>
<keyword evidence="2" id="KW-0560">Oxidoreductase</keyword>
<dbReference type="CDD" id="cd05233">
    <property type="entry name" value="SDR_c"/>
    <property type="match status" value="1"/>
</dbReference>
<evidence type="ECO:0000259" key="4">
    <source>
        <dbReference type="SMART" id="SM00822"/>
    </source>
</evidence>
<dbReference type="Proteomes" id="UP000617628">
    <property type="component" value="Unassembled WGS sequence"/>
</dbReference>
<proteinExistence type="inferred from homology"/>
<dbReference type="SUPFAM" id="SSF51735">
    <property type="entry name" value="NAD(P)-binding Rossmann-fold domains"/>
    <property type="match status" value="1"/>
</dbReference>
<dbReference type="EMBL" id="JAENIL010000029">
    <property type="protein sequence ID" value="MBK1878376.1"/>
    <property type="molecule type" value="Genomic_DNA"/>
</dbReference>
<dbReference type="InterPro" id="IPR036291">
    <property type="entry name" value="NAD(P)-bd_dom_sf"/>
</dbReference>
<keyword evidence="3" id="KW-1133">Transmembrane helix</keyword>
<evidence type="ECO:0000313" key="5">
    <source>
        <dbReference type="EMBL" id="MBK1878376.1"/>
    </source>
</evidence>
<keyword evidence="3" id="KW-0812">Transmembrane</keyword>
<feature type="transmembrane region" description="Helical" evidence="3">
    <location>
        <begin position="148"/>
        <end position="169"/>
    </location>
</feature>
<gene>
    <name evidence="5" type="ORF">JIN87_15960</name>
</gene>
<organism evidence="5 6">
    <name type="scientific">Pelagicoccus mobilis</name>
    <dbReference type="NCBI Taxonomy" id="415221"/>
    <lineage>
        <taxon>Bacteria</taxon>
        <taxon>Pseudomonadati</taxon>
        <taxon>Verrucomicrobiota</taxon>
        <taxon>Opitutia</taxon>
        <taxon>Puniceicoccales</taxon>
        <taxon>Pelagicoccaceae</taxon>
        <taxon>Pelagicoccus</taxon>
    </lineage>
</organism>
<evidence type="ECO:0000313" key="6">
    <source>
        <dbReference type="Proteomes" id="UP000617628"/>
    </source>
</evidence>
<dbReference type="PANTHER" id="PTHR43669:SF3">
    <property type="entry name" value="ALCOHOL DEHYDROGENASE, PUTATIVE (AFU_ORTHOLOGUE AFUA_3G03445)-RELATED"/>
    <property type="match status" value="1"/>
</dbReference>
<dbReference type="SMART" id="SM00822">
    <property type="entry name" value="PKS_KR"/>
    <property type="match status" value="1"/>
</dbReference>
<accession>A0A934VM18</accession>
<keyword evidence="3" id="KW-0472">Membrane</keyword>
<evidence type="ECO:0000256" key="2">
    <source>
        <dbReference type="ARBA" id="ARBA00023002"/>
    </source>
</evidence>
<dbReference type="RefSeq" id="WP_200356589.1">
    <property type="nucleotide sequence ID" value="NZ_JAENIL010000029.1"/>
</dbReference>
<protein>
    <submittedName>
        <fullName evidence="5">SDR family oxidoreductase</fullName>
    </submittedName>
</protein>